<proteinExistence type="predicted"/>
<dbReference type="Proteomes" id="UP000196640">
    <property type="component" value="Unassembled WGS sequence"/>
</dbReference>
<dbReference type="Proteomes" id="UP000214673">
    <property type="component" value="Unassembled WGS sequence"/>
</dbReference>
<feature type="compositionally biased region" description="Polar residues" evidence="1">
    <location>
        <begin position="86"/>
        <end position="98"/>
    </location>
</feature>
<evidence type="ECO:0000313" key="5">
    <source>
        <dbReference type="Proteomes" id="UP000214673"/>
    </source>
</evidence>
<comment type="caution">
    <text evidence="3">The sequence shown here is derived from an EMBL/GenBank/DDBJ whole genome shotgun (WGS) entry which is preliminary data.</text>
</comment>
<dbReference type="EMBL" id="NIPV01000039">
    <property type="protein sequence ID" value="OWJ75155.1"/>
    <property type="molecule type" value="Genomic_DNA"/>
</dbReference>
<evidence type="ECO:0000313" key="4">
    <source>
        <dbReference type="Proteomes" id="UP000196640"/>
    </source>
</evidence>
<protein>
    <submittedName>
        <fullName evidence="3">Uncharacterized protein</fullName>
    </submittedName>
</protein>
<sequence length="162" mass="17771">MENHARSDEEMERPKEAEGGFAIAVLDFPNFSSRVAGPGIMRGFTPVDEKISEGFFSKKPHFQQSVNSQGIIESKLPAVIGPSTPPIANNPSLQTQNQDDIAGRDAPVREMSPPEITATMPPGLAAPFRSGKPICPRLRPVRMQLTPTTRKVVQNTLWIVRL</sequence>
<gene>
    <name evidence="3" type="ORF">CDV52_06530</name>
    <name evidence="2" type="ORF">CDV53_11430</name>
</gene>
<name>A0A212AUD9_9RHOB</name>
<accession>A0A212AUD9</accession>
<evidence type="ECO:0000313" key="3">
    <source>
        <dbReference type="EMBL" id="OWJ85098.1"/>
    </source>
</evidence>
<reference evidence="3 5" key="2">
    <citation type="submission" date="2016-11" db="EMBL/GenBank/DDBJ databases">
        <title>Comparison of Traditional DNA-DNA Hybridization with In Silico Genomic Analysis.</title>
        <authorList>
            <person name="Nicholson A.C."/>
            <person name="Sammons S."/>
            <person name="Humrighouse B.W."/>
            <person name="Graziano J."/>
            <person name="Lasker B."/>
            <person name="Whitney A.M."/>
            <person name="Mcquiston J.R."/>
        </authorList>
    </citation>
    <scope>NUCLEOTIDE SEQUENCE [LARGE SCALE GENOMIC DNA]</scope>
    <source>
        <strain evidence="2 5">H1892</strain>
        <strain evidence="3">H2381</strain>
    </source>
</reference>
<dbReference type="STRING" id="366616.CG51_14090"/>
<feature type="region of interest" description="Disordered" evidence="1">
    <location>
        <begin position="78"/>
        <end position="98"/>
    </location>
</feature>
<organism evidence="3 4">
    <name type="scientific">Haematobacter missouriensis</name>
    <dbReference type="NCBI Taxonomy" id="366616"/>
    <lineage>
        <taxon>Bacteria</taxon>
        <taxon>Pseudomonadati</taxon>
        <taxon>Pseudomonadota</taxon>
        <taxon>Alphaproteobacteria</taxon>
        <taxon>Rhodobacterales</taxon>
        <taxon>Paracoccaceae</taxon>
        <taxon>Haematobacter</taxon>
    </lineage>
</organism>
<dbReference type="EMBL" id="NIPX01000005">
    <property type="protein sequence ID" value="OWJ85098.1"/>
    <property type="molecule type" value="Genomic_DNA"/>
</dbReference>
<evidence type="ECO:0000256" key="1">
    <source>
        <dbReference type="SAM" id="MobiDB-lite"/>
    </source>
</evidence>
<reference evidence="4" key="1">
    <citation type="submission" date="2016-11" db="EMBL/GenBank/DDBJ databases">
        <title>Comparison of Traditional DNA-DNA Hybridization with In Silico Genomic Analysis.</title>
        <authorList>
            <person name="Nicholson A.C."/>
            <person name="Humrighouse B.W."/>
            <person name="Graziano J."/>
            <person name="Lasker B."/>
            <person name="Whitney A.M."/>
            <person name="Mcquiston J.R."/>
            <person name="Bell M."/>
        </authorList>
    </citation>
    <scope>NUCLEOTIDE SEQUENCE [LARGE SCALE GENOMIC DNA]</scope>
    <source>
        <strain evidence="4">H2381</strain>
    </source>
</reference>
<evidence type="ECO:0000313" key="2">
    <source>
        <dbReference type="EMBL" id="OWJ75155.1"/>
    </source>
</evidence>
<keyword evidence="5" id="KW-1185">Reference proteome</keyword>
<dbReference type="AlphaFoldDB" id="A0A212AUD9"/>